<keyword evidence="3" id="KW-1185">Reference proteome</keyword>
<feature type="compositionally biased region" description="Basic and acidic residues" evidence="1">
    <location>
        <begin position="13"/>
        <end position="22"/>
    </location>
</feature>
<feature type="region of interest" description="Disordered" evidence="1">
    <location>
        <begin position="1"/>
        <end position="25"/>
    </location>
</feature>
<name>A0A8X7BWM4_9ARAC</name>
<gene>
    <name evidence="2" type="ORF">TNIN_80911</name>
</gene>
<evidence type="ECO:0000313" key="3">
    <source>
        <dbReference type="Proteomes" id="UP000886998"/>
    </source>
</evidence>
<accession>A0A8X7BWM4</accession>
<comment type="caution">
    <text evidence="2">The sequence shown here is derived from an EMBL/GenBank/DDBJ whole genome shotgun (WGS) entry which is preliminary data.</text>
</comment>
<dbReference type="Proteomes" id="UP000886998">
    <property type="component" value="Unassembled WGS sequence"/>
</dbReference>
<dbReference type="EMBL" id="BMAV01006101">
    <property type="protein sequence ID" value="GFY47761.1"/>
    <property type="molecule type" value="Genomic_DNA"/>
</dbReference>
<proteinExistence type="predicted"/>
<reference evidence="2" key="1">
    <citation type="submission" date="2020-08" db="EMBL/GenBank/DDBJ databases">
        <title>Multicomponent nature underlies the extraordinary mechanical properties of spider dragline silk.</title>
        <authorList>
            <person name="Kono N."/>
            <person name="Nakamura H."/>
            <person name="Mori M."/>
            <person name="Yoshida Y."/>
            <person name="Ohtoshi R."/>
            <person name="Malay A.D."/>
            <person name="Moran D.A.P."/>
            <person name="Tomita M."/>
            <person name="Numata K."/>
            <person name="Arakawa K."/>
        </authorList>
    </citation>
    <scope>NUCLEOTIDE SEQUENCE</scope>
</reference>
<sequence>MSKWPNESAMYLERPRKGRDQNESSEVFSATDLLRMLCFRGRAIDLVVSDVSIKPCDLIKIEKTCRAIRVMNIKSLMVLKVLNLAMQGDLSTNLVIRGAA</sequence>
<protein>
    <submittedName>
        <fullName evidence="2">Uncharacterized protein</fullName>
    </submittedName>
</protein>
<evidence type="ECO:0000313" key="2">
    <source>
        <dbReference type="EMBL" id="GFY47761.1"/>
    </source>
</evidence>
<dbReference type="AlphaFoldDB" id="A0A8X7BWM4"/>
<organism evidence="2 3">
    <name type="scientific">Trichonephila inaurata madagascariensis</name>
    <dbReference type="NCBI Taxonomy" id="2747483"/>
    <lineage>
        <taxon>Eukaryota</taxon>
        <taxon>Metazoa</taxon>
        <taxon>Ecdysozoa</taxon>
        <taxon>Arthropoda</taxon>
        <taxon>Chelicerata</taxon>
        <taxon>Arachnida</taxon>
        <taxon>Araneae</taxon>
        <taxon>Araneomorphae</taxon>
        <taxon>Entelegynae</taxon>
        <taxon>Araneoidea</taxon>
        <taxon>Nephilidae</taxon>
        <taxon>Trichonephila</taxon>
        <taxon>Trichonephila inaurata</taxon>
    </lineage>
</organism>
<evidence type="ECO:0000256" key="1">
    <source>
        <dbReference type="SAM" id="MobiDB-lite"/>
    </source>
</evidence>